<dbReference type="InterPro" id="IPR024787">
    <property type="entry name" value="EcsC"/>
</dbReference>
<keyword evidence="2" id="KW-1185">Reference proteome</keyword>
<accession>A0A5C5VGY8</accession>
<dbReference type="EMBL" id="SIHJ01000001">
    <property type="protein sequence ID" value="TWT37227.1"/>
    <property type="molecule type" value="Genomic_DNA"/>
</dbReference>
<dbReference type="RefSeq" id="WP_146564574.1">
    <property type="nucleotide sequence ID" value="NZ_SIHJ01000001.1"/>
</dbReference>
<dbReference type="Proteomes" id="UP000316714">
    <property type="component" value="Unassembled WGS sequence"/>
</dbReference>
<proteinExistence type="predicted"/>
<dbReference type="OrthoDB" id="1238772at2"/>
<name>A0A5C5VGY8_9BACT</name>
<dbReference type="PANTHER" id="PTHR41260:SF1">
    <property type="entry name" value="PROTEIN ECSC"/>
    <property type="match status" value="1"/>
</dbReference>
<dbReference type="Pfam" id="PF12787">
    <property type="entry name" value="EcsC"/>
    <property type="match status" value="1"/>
</dbReference>
<evidence type="ECO:0000313" key="2">
    <source>
        <dbReference type="Proteomes" id="UP000316714"/>
    </source>
</evidence>
<gene>
    <name evidence="1" type="ORF">KOR34_21740</name>
</gene>
<sequence length="280" mass="29881">MDENPNPPVPANRLPEHVLKELREARDILEHRGIADRLTEMIGAPITASLKLLPDSAEKTLYAAVDKSLSVALDFAVNTLGDTDPVSAKPRNFSHKLMAGLSGAAGGAFGGATIAAELPVSTVLILRSVADIARSLGEDLTDMESRLACLEVFALDPGRSSDIDDETEIGYLAVRIAMGRQIHDASQHVLKHGLSNKAAPPLVQLISTIGKRFGVVVSEKLAAQAIPVIGAVGGALINTYFIDHYQNLARAHFTIRRLEREHGAEPIRAAYRALPPAGKA</sequence>
<reference evidence="1 2" key="1">
    <citation type="submission" date="2019-02" db="EMBL/GenBank/DDBJ databases">
        <title>Deep-cultivation of Planctomycetes and their phenomic and genomic characterization uncovers novel biology.</title>
        <authorList>
            <person name="Wiegand S."/>
            <person name="Jogler M."/>
            <person name="Boedeker C."/>
            <person name="Pinto D."/>
            <person name="Vollmers J."/>
            <person name="Rivas-Marin E."/>
            <person name="Kohn T."/>
            <person name="Peeters S.H."/>
            <person name="Heuer A."/>
            <person name="Rast P."/>
            <person name="Oberbeckmann S."/>
            <person name="Bunk B."/>
            <person name="Jeske O."/>
            <person name="Meyerdierks A."/>
            <person name="Storesund J.E."/>
            <person name="Kallscheuer N."/>
            <person name="Luecker S."/>
            <person name="Lage O.M."/>
            <person name="Pohl T."/>
            <person name="Merkel B.J."/>
            <person name="Hornburger P."/>
            <person name="Mueller R.-W."/>
            <person name="Bruemmer F."/>
            <person name="Labrenz M."/>
            <person name="Spormann A.M."/>
            <person name="Op Den Camp H."/>
            <person name="Overmann J."/>
            <person name="Amann R."/>
            <person name="Jetten M.S.M."/>
            <person name="Mascher T."/>
            <person name="Medema M.H."/>
            <person name="Devos D.P."/>
            <person name="Kaster A.-K."/>
            <person name="Ovreas L."/>
            <person name="Rohde M."/>
            <person name="Galperin M.Y."/>
            <person name="Jogler C."/>
        </authorList>
    </citation>
    <scope>NUCLEOTIDE SEQUENCE [LARGE SCALE GENOMIC DNA]</scope>
    <source>
        <strain evidence="1 2">KOR34</strain>
    </source>
</reference>
<organism evidence="1 2">
    <name type="scientific">Posidoniimonas corsicana</name>
    <dbReference type="NCBI Taxonomy" id="1938618"/>
    <lineage>
        <taxon>Bacteria</taxon>
        <taxon>Pseudomonadati</taxon>
        <taxon>Planctomycetota</taxon>
        <taxon>Planctomycetia</taxon>
        <taxon>Pirellulales</taxon>
        <taxon>Lacipirellulaceae</taxon>
        <taxon>Posidoniimonas</taxon>
    </lineage>
</organism>
<comment type="caution">
    <text evidence="1">The sequence shown here is derived from an EMBL/GenBank/DDBJ whole genome shotgun (WGS) entry which is preliminary data.</text>
</comment>
<dbReference type="PANTHER" id="PTHR41260">
    <property type="entry name" value="PROTEIN ECSC"/>
    <property type="match status" value="1"/>
</dbReference>
<evidence type="ECO:0000313" key="1">
    <source>
        <dbReference type="EMBL" id="TWT37227.1"/>
    </source>
</evidence>
<dbReference type="AlphaFoldDB" id="A0A5C5VGY8"/>
<protein>
    <submittedName>
        <fullName evidence="1">EcsC protein family protein</fullName>
    </submittedName>
</protein>